<dbReference type="EMBL" id="UOEM01000098">
    <property type="protein sequence ID" value="VAW16643.1"/>
    <property type="molecule type" value="Genomic_DNA"/>
</dbReference>
<gene>
    <name evidence="2" type="ORF">MNBD_ALPHA09-1142</name>
</gene>
<sequence length="249" mass="26988">MPAPPWLTTRPIAHRGLHDSAAGVIENTATAAEAAIAGGYTVECDVHLAADGVVVFHDATLDRLTRSTGPVAGYSVAELGKVKLRGTGDRILTLDEFLAIVDGRADLLVEIKTGPDTPDRALETHVVKSLLSYDGPVAAMSFSPHIVGRLKDLAPALPRGLVSGHFKHVPANYGLTAARKFRLRHLLDAPWVLPHFIAYDVRDLPSLAPSLLRRFGLPILAWTVKTQEHRETAKAHADQIIFEGFRPED</sequence>
<proteinExistence type="predicted"/>
<protein>
    <submittedName>
        <fullName evidence="2">Glycerophosphoryl diester phosphodiesterase</fullName>
        <ecNumber evidence="2">3.1.4.46</ecNumber>
    </submittedName>
</protein>
<dbReference type="InterPro" id="IPR017946">
    <property type="entry name" value="PLC-like_Pdiesterase_TIM-brl"/>
</dbReference>
<dbReference type="GO" id="GO:0006629">
    <property type="term" value="P:lipid metabolic process"/>
    <property type="evidence" value="ECO:0007669"/>
    <property type="project" value="InterPro"/>
</dbReference>
<reference evidence="2" key="1">
    <citation type="submission" date="2018-06" db="EMBL/GenBank/DDBJ databases">
        <authorList>
            <person name="Zhirakovskaya E."/>
        </authorList>
    </citation>
    <scope>NUCLEOTIDE SEQUENCE</scope>
</reference>
<accession>A0A3B0TKF6</accession>
<evidence type="ECO:0000313" key="2">
    <source>
        <dbReference type="EMBL" id="VAW16643.1"/>
    </source>
</evidence>
<dbReference type="PROSITE" id="PS51704">
    <property type="entry name" value="GP_PDE"/>
    <property type="match status" value="1"/>
</dbReference>
<dbReference type="PANTHER" id="PTHR46211:SF1">
    <property type="entry name" value="GLYCEROPHOSPHODIESTER PHOSPHODIESTERASE, CYTOPLASMIC"/>
    <property type="match status" value="1"/>
</dbReference>
<dbReference type="Pfam" id="PF03009">
    <property type="entry name" value="GDPD"/>
    <property type="match status" value="1"/>
</dbReference>
<dbReference type="SUPFAM" id="SSF51695">
    <property type="entry name" value="PLC-like phosphodiesterases"/>
    <property type="match status" value="1"/>
</dbReference>
<dbReference type="InterPro" id="IPR030395">
    <property type="entry name" value="GP_PDE_dom"/>
</dbReference>
<feature type="domain" description="GP-PDE" evidence="1">
    <location>
        <begin position="9"/>
        <end position="249"/>
    </location>
</feature>
<dbReference type="GO" id="GO:0008889">
    <property type="term" value="F:glycerophosphodiester phosphodiesterase activity"/>
    <property type="evidence" value="ECO:0007669"/>
    <property type="project" value="UniProtKB-EC"/>
</dbReference>
<organism evidence="2">
    <name type="scientific">hydrothermal vent metagenome</name>
    <dbReference type="NCBI Taxonomy" id="652676"/>
    <lineage>
        <taxon>unclassified sequences</taxon>
        <taxon>metagenomes</taxon>
        <taxon>ecological metagenomes</taxon>
    </lineage>
</organism>
<evidence type="ECO:0000259" key="1">
    <source>
        <dbReference type="PROSITE" id="PS51704"/>
    </source>
</evidence>
<keyword evidence="2" id="KW-0378">Hydrolase</keyword>
<dbReference type="Gene3D" id="3.20.20.190">
    <property type="entry name" value="Phosphatidylinositol (PI) phosphodiesterase"/>
    <property type="match status" value="1"/>
</dbReference>
<name>A0A3B0TKF6_9ZZZZ</name>
<dbReference type="AlphaFoldDB" id="A0A3B0TKF6"/>
<dbReference type="PANTHER" id="PTHR46211">
    <property type="entry name" value="GLYCEROPHOSPHORYL DIESTER PHOSPHODIESTERASE"/>
    <property type="match status" value="1"/>
</dbReference>
<dbReference type="EC" id="3.1.4.46" evidence="2"/>